<evidence type="ECO:0000256" key="5">
    <source>
        <dbReference type="ARBA" id="ARBA00023203"/>
    </source>
</evidence>
<evidence type="ECO:0000256" key="2">
    <source>
        <dbReference type="ARBA" id="ARBA00022840"/>
    </source>
</evidence>
<keyword evidence="9" id="KW-0812">Transmembrane</keyword>
<feature type="binding site" evidence="6">
    <location>
        <begin position="170"/>
        <end position="177"/>
    </location>
    <ligand>
        <name>ATP</name>
        <dbReference type="ChEBI" id="CHEBI:30616"/>
    </ligand>
</feature>
<dbReference type="PROSITE" id="PS50096">
    <property type="entry name" value="IQ"/>
    <property type="match status" value="1"/>
</dbReference>
<protein>
    <submittedName>
        <fullName evidence="11">Putative myosin heavy chain MYA2-related</fullName>
    </submittedName>
</protein>
<dbReference type="SUPFAM" id="SSF52540">
    <property type="entry name" value="P-loop containing nucleoside triphosphate hydrolases"/>
    <property type="match status" value="1"/>
</dbReference>
<evidence type="ECO:0000256" key="9">
    <source>
        <dbReference type="SAM" id="Phobius"/>
    </source>
</evidence>
<dbReference type="GO" id="GO:0007015">
    <property type="term" value="P:actin filament organization"/>
    <property type="evidence" value="ECO:0007669"/>
    <property type="project" value="TreeGrafter"/>
</dbReference>
<dbReference type="Proteomes" id="UP000246121">
    <property type="component" value="Unassembled WGS sequence"/>
</dbReference>
<gene>
    <name evidence="11" type="ORF">C4B63_31g47</name>
</gene>
<dbReference type="VEuPathDB" id="TriTrypDB:TcCLB.507811.120"/>
<dbReference type="VEuPathDB" id="TriTrypDB:TCSYLVIO_010520"/>
<feature type="region of interest" description="Disordered" evidence="8">
    <location>
        <begin position="1048"/>
        <end position="1072"/>
    </location>
</feature>
<dbReference type="Gene3D" id="1.20.58.530">
    <property type="match status" value="1"/>
</dbReference>
<dbReference type="VEuPathDB" id="TriTrypDB:TcBrA4_0114040"/>
<dbReference type="InterPro" id="IPR000048">
    <property type="entry name" value="IQ_motif_EF-hand-BS"/>
</dbReference>
<keyword evidence="9" id="KW-0472">Membrane</keyword>
<comment type="similarity">
    <text evidence="6">Belongs to the TRAFAC class myosin-kinesin ATPase superfamily. Myosin family.</text>
</comment>
<keyword evidence="2 6" id="KW-0067">ATP-binding</keyword>
<dbReference type="InterPro" id="IPR001609">
    <property type="entry name" value="Myosin_head_motor_dom-like"/>
</dbReference>
<dbReference type="SMART" id="SM00242">
    <property type="entry name" value="MYSc"/>
    <property type="match status" value="1"/>
</dbReference>
<sequence>MNALKAGDHVFFRHPEHSWLCGVVESIVKGGIVCVTKDSLRREATQNEVITIKNPEDVEPLYGESLNDTPDDLLDLTVLHETTLLRCLYMRYMNDVVYTNIGAIVVALNPFTFSIPWYKDSEMQKYLNAGRSLSVSGMPSNLLPHTWAQAHVTYYEMVDSQENQCIIVSGESGAGKTEATKIVLNYLGVVSSLNGSKLEQEAARGVGEKLVACSPILECFGNAKTVKNDNSSRFGKFMKVKFNAKHVVVGAENIKYLLEKSRVVSAAQGERVFHSFYLLARAQGSMARVLGLEHEKQYASLSSGGTMNNSEYNSEKDFNDVCRAMSIVGMTDVELISVWRVTAAVMTLLNVRFLPEEDGCSIDPKTMKYTKKAVQLLDVCEDDLVHELLTSTRALPDNEFALKKNDVVAAVDIRDAMCKHLYDGVFGWIVDRCNDLCNVENDGNWIGLLDIFGFENFNKNSFEQLCINMTNEQLQYHYNLHIFKRDMDECRMEGVDVTDIKFTDNTGCLKLLTAQGGIFPLLDECCWFGGGTDLGFLEKVVHTHESNSFFKKERVSGETFCVRHYAADVTYNVFGWVEKNRDTLKDSIKSIVRASGDRVIASCLPAPIPLSERKKGGKAFTVGGFFCNQLRALMDLIGETNPHWIRCIKPHPDKKPRMFYGREVMGQLESSGVLATVKLRKAGYPVRIPRALFCRNYRMCTSVVTKDEKEFIQHVLQMAQIRMPSLAQIGKNKVFLKAEAFKLLERLRDRHLLCTSLIIQRVARGYLTRRGVYDIFLLFHKVEIARKNLDKASKDMHLQEADLRLSYELEEDTSWKLIKELEAERRVYQETIESAERERRRKVIEDERRRVEEARRLEELRRRAAICIQRHVRGELVRIRLYRQLLEERRASLEYERELACGAERREARALDAQRITDEKSWTQWLSSMDYLRGKKRQEEQRLLEKILQKTRIQIRELVRREDRMRLNIEVEQTDAFFELFSQHQYISSHYMKVAAERQRRMEKLQLKTPVVLRPQSAGMKARANRSAAADARINRAITDFALSRARSYEEKREGQSPSVAPDRFSSNASKESSIFSHVQKKWLRQQEWMRIGDVGQASENYSRLSVAQSAEDTQYSGPYRTIEASLHSFSPSNNGNSHSTLPSMSGFDRRSKMDPSRSSYETEVRMNKKKIPVDWDSVFGSEE</sequence>
<evidence type="ECO:0000313" key="11">
    <source>
        <dbReference type="EMBL" id="PWU93441.1"/>
    </source>
</evidence>
<feature type="domain" description="Myosin motor" evidence="10">
    <location>
        <begin position="68"/>
        <end position="749"/>
    </location>
</feature>
<dbReference type="EMBL" id="PRFA01000031">
    <property type="protein sequence ID" value="PWU93441.1"/>
    <property type="molecule type" value="Genomic_DNA"/>
</dbReference>
<keyword evidence="1 6" id="KW-0547">Nucleotide-binding</keyword>
<keyword evidence="9" id="KW-1133">Transmembrane helix</keyword>
<dbReference type="PANTHER" id="PTHR13140:SF706">
    <property type="entry name" value="DILUTE CLASS UNCONVENTIONAL MYOSIN, ISOFORM C"/>
    <property type="match status" value="1"/>
</dbReference>
<keyword evidence="4 6" id="KW-0505">Motor protein</keyword>
<evidence type="ECO:0000256" key="7">
    <source>
        <dbReference type="SAM" id="Coils"/>
    </source>
</evidence>
<dbReference type="VEuPathDB" id="TriTrypDB:TcCLB.511649.80"/>
<dbReference type="VEuPathDB" id="TriTrypDB:BCY84_10592"/>
<dbReference type="PANTHER" id="PTHR13140">
    <property type="entry name" value="MYOSIN"/>
    <property type="match status" value="1"/>
</dbReference>
<dbReference type="GO" id="GO:0005737">
    <property type="term" value="C:cytoplasm"/>
    <property type="evidence" value="ECO:0007669"/>
    <property type="project" value="TreeGrafter"/>
</dbReference>
<proteinExistence type="inferred from homology"/>
<dbReference type="InterPro" id="IPR036961">
    <property type="entry name" value="Kinesin_motor_dom_sf"/>
</dbReference>
<feature type="coiled-coil region" evidence="7">
    <location>
        <begin position="782"/>
        <end position="863"/>
    </location>
</feature>
<feature type="region of interest" description="Disordered" evidence="8">
    <location>
        <begin position="1128"/>
        <end position="1167"/>
    </location>
</feature>
<evidence type="ECO:0000256" key="1">
    <source>
        <dbReference type="ARBA" id="ARBA00022741"/>
    </source>
</evidence>
<dbReference type="Gene3D" id="1.20.120.720">
    <property type="entry name" value="Myosin VI head, motor domain, U50 subdomain"/>
    <property type="match status" value="1"/>
</dbReference>
<dbReference type="Gene3D" id="3.40.850.10">
    <property type="entry name" value="Kinesin motor domain"/>
    <property type="match status" value="1"/>
</dbReference>
<dbReference type="VEuPathDB" id="TriTrypDB:TcG_03997"/>
<dbReference type="VEuPathDB" id="TriTrypDB:ECC02_000753"/>
<evidence type="ECO:0000256" key="3">
    <source>
        <dbReference type="ARBA" id="ARBA00023123"/>
    </source>
</evidence>
<dbReference type="GO" id="GO:0005524">
    <property type="term" value="F:ATP binding"/>
    <property type="evidence" value="ECO:0007669"/>
    <property type="project" value="UniProtKB-UniRule"/>
</dbReference>
<dbReference type="VEuPathDB" id="TriTrypDB:C4B63_31g47"/>
<dbReference type="VEuPathDB" id="TriTrypDB:TcYC6_0066350"/>
<dbReference type="GO" id="GO:0000146">
    <property type="term" value="F:microfilament motor activity"/>
    <property type="evidence" value="ECO:0007669"/>
    <property type="project" value="TreeGrafter"/>
</dbReference>
<feature type="compositionally biased region" description="Basic and acidic residues" evidence="8">
    <location>
        <begin position="1148"/>
        <end position="1167"/>
    </location>
</feature>
<feature type="region of interest" description="Actin-binding" evidence="6">
    <location>
        <begin position="630"/>
        <end position="652"/>
    </location>
</feature>
<dbReference type="Gene3D" id="1.20.5.4820">
    <property type="match status" value="1"/>
</dbReference>
<accession>A0A2V2VB07</accession>
<feature type="compositionally biased region" description="Polar residues" evidence="8">
    <location>
        <begin position="1128"/>
        <end position="1144"/>
    </location>
</feature>
<dbReference type="VEuPathDB" id="TriTrypDB:C3747_31g140"/>
<dbReference type="PRINTS" id="PR00193">
    <property type="entry name" value="MYOSINHEAVY"/>
</dbReference>
<dbReference type="AlphaFoldDB" id="A0A2V2VB07"/>
<feature type="transmembrane region" description="Helical" evidence="9">
    <location>
        <begin position="96"/>
        <end position="118"/>
    </location>
</feature>
<dbReference type="Gene3D" id="1.10.10.820">
    <property type="match status" value="1"/>
</dbReference>
<reference evidence="11 12" key="1">
    <citation type="journal article" date="2018" name="Microb. Genom.">
        <title>Expanding an expanded genome: long-read sequencing of Trypanosoma cruzi.</title>
        <authorList>
            <person name="Berna L."/>
            <person name="Rodriguez M."/>
            <person name="Chiribao M.L."/>
            <person name="Parodi-Talice A."/>
            <person name="Pita S."/>
            <person name="Rijo G."/>
            <person name="Alvarez-Valin F."/>
            <person name="Robello C."/>
        </authorList>
    </citation>
    <scope>NUCLEOTIDE SEQUENCE [LARGE SCALE GENOMIC DNA]</scope>
    <source>
        <strain evidence="11 12">Dm28c</strain>
    </source>
</reference>
<evidence type="ECO:0000256" key="4">
    <source>
        <dbReference type="ARBA" id="ARBA00023175"/>
    </source>
</evidence>
<keyword evidence="5 6" id="KW-0009">Actin-binding</keyword>
<evidence type="ECO:0000256" key="6">
    <source>
        <dbReference type="PROSITE-ProRule" id="PRU00782"/>
    </source>
</evidence>
<keyword evidence="3 6" id="KW-0518">Myosin</keyword>
<organism evidence="11 12">
    <name type="scientific">Trypanosoma cruzi</name>
    <dbReference type="NCBI Taxonomy" id="5693"/>
    <lineage>
        <taxon>Eukaryota</taxon>
        <taxon>Discoba</taxon>
        <taxon>Euglenozoa</taxon>
        <taxon>Kinetoplastea</taxon>
        <taxon>Metakinetoplastina</taxon>
        <taxon>Trypanosomatida</taxon>
        <taxon>Trypanosomatidae</taxon>
        <taxon>Trypanosoma</taxon>
        <taxon>Schizotrypanum</taxon>
    </lineage>
</organism>
<dbReference type="VEuPathDB" id="TriTrypDB:Tc_MARK_8887"/>
<dbReference type="GO" id="GO:0016020">
    <property type="term" value="C:membrane"/>
    <property type="evidence" value="ECO:0007669"/>
    <property type="project" value="TreeGrafter"/>
</dbReference>
<name>A0A2V2VB07_TRYCR</name>
<dbReference type="VEuPathDB" id="TriTrypDB:TCDM_06166"/>
<dbReference type="GO" id="GO:0051015">
    <property type="term" value="F:actin filament binding"/>
    <property type="evidence" value="ECO:0007669"/>
    <property type="project" value="TreeGrafter"/>
</dbReference>
<dbReference type="CDD" id="cd00124">
    <property type="entry name" value="MYSc"/>
    <property type="match status" value="1"/>
</dbReference>
<evidence type="ECO:0000259" key="10">
    <source>
        <dbReference type="PROSITE" id="PS51456"/>
    </source>
</evidence>
<evidence type="ECO:0000313" key="12">
    <source>
        <dbReference type="Proteomes" id="UP000246121"/>
    </source>
</evidence>
<dbReference type="PROSITE" id="PS51456">
    <property type="entry name" value="MYOSIN_MOTOR"/>
    <property type="match status" value="1"/>
</dbReference>
<keyword evidence="7" id="KW-0175">Coiled coil</keyword>
<evidence type="ECO:0000256" key="8">
    <source>
        <dbReference type="SAM" id="MobiDB-lite"/>
    </source>
</evidence>
<dbReference type="InterPro" id="IPR027417">
    <property type="entry name" value="P-loop_NTPase"/>
</dbReference>
<dbReference type="GO" id="GO:0016459">
    <property type="term" value="C:myosin complex"/>
    <property type="evidence" value="ECO:0007669"/>
    <property type="project" value="UniProtKB-KW"/>
</dbReference>
<dbReference type="Pfam" id="PF00612">
    <property type="entry name" value="IQ"/>
    <property type="match status" value="2"/>
</dbReference>
<comment type="caution">
    <text evidence="11">The sequence shown here is derived from an EMBL/GenBank/DDBJ whole genome shotgun (WGS) entry which is preliminary data.</text>
</comment>
<dbReference type="Pfam" id="PF00063">
    <property type="entry name" value="Myosin_head"/>
    <property type="match status" value="1"/>
</dbReference>
<dbReference type="VEuPathDB" id="TriTrypDB:TcCL_ESM00739"/>